<dbReference type="GO" id="GO:0016853">
    <property type="term" value="F:isomerase activity"/>
    <property type="evidence" value="ECO:0007669"/>
    <property type="project" value="UniProtKB-KW"/>
</dbReference>
<sequence>MRAPDARRLTEGLLLQTAGLAEAVTDAHPGTWIPTCPEWSLRELVEHVGQAQRWAAALVEQRAAEPVPLEPVIGLDAGDWPEWLRAQAERLTTAVQGCDVEVWTFLGPRPAAFWLRRMLHDTSVHHADAALALGRPYEPAPDLAADAICEGLDLLSSPQAEVLNPNFKALCGGGEALALRAAEAGIDGWVITRTPTGVTWERGNGAANVVVSGGVTDLLLVITRRLPPDDLRVEVIGERPLLDHWLEHTAFDGAG</sequence>
<feature type="domain" description="MDMPI C-terminal" evidence="1">
    <location>
        <begin position="164"/>
        <end position="243"/>
    </location>
</feature>
<dbReference type="PANTHER" id="PTHR40758">
    <property type="entry name" value="CONSERVED PROTEIN"/>
    <property type="match status" value="1"/>
</dbReference>
<dbReference type="Gene3D" id="1.20.120.450">
    <property type="entry name" value="dinb family like domain"/>
    <property type="match status" value="1"/>
</dbReference>
<evidence type="ECO:0000259" key="2">
    <source>
        <dbReference type="Pfam" id="PF11716"/>
    </source>
</evidence>
<evidence type="ECO:0000259" key="1">
    <source>
        <dbReference type="Pfam" id="PF07398"/>
    </source>
</evidence>
<keyword evidence="3" id="KW-0413">Isomerase</keyword>
<evidence type="ECO:0000313" key="4">
    <source>
        <dbReference type="Proteomes" id="UP001501509"/>
    </source>
</evidence>
<protein>
    <submittedName>
        <fullName evidence="3">Maleylpyruvate isomerase family mycothiol-dependent enzyme</fullName>
    </submittedName>
</protein>
<organism evidence="3 4">
    <name type="scientific">Actinomadura fulvescens</name>
    <dbReference type="NCBI Taxonomy" id="46160"/>
    <lineage>
        <taxon>Bacteria</taxon>
        <taxon>Bacillati</taxon>
        <taxon>Actinomycetota</taxon>
        <taxon>Actinomycetes</taxon>
        <taxon>Streptosporangiales</taxon>
        <taxon>Thermomonosporaceae</taxon>
        <taxon>Actinomadura</taxon>
    </lineage>
</organism>
<dbReference type="InterPro" id="IPR010872">
    <property type="entry name" value="MDMPI_C-term_domain"/>
</dbReference>
<gene>
    <name evidence="3" type="ORF">GCM10010411_54010</name>
</gene>
<dbReference type="RefSeq" id="WP_344545236.1">
    <property type="nucleotide sequence ID" value="NZ_BAAATD010000007.1"/>
</dbReference>
<reference evidence="3 4" key="1">
    <citation type="journal article" date="2019" name="Int. J. Syst. Evol. Microbiol.">
        <title>The Global Catalogue of Microorganisms (GCM) 10K type strain sequencing project: providing services to taxonomists for standard genome sequencing and annotation.</title>
        <authorList>
            <consortium name="The Broad Institute Genomics Platform"/>
            <consortium name="The Broad Institute Genome Sequencing Center for Infectious Disease"/>
            <person name="Wu L."/>
            <person name="Ma J."/>
        </authorList>
    </citation>
    <scope>NUCLEOTIDE SEQUENCE [LARGE SCALE GENOMIC DNA]</scope>
    <source>
        <strain evidence="3 4">JCM 6833</strain>
    </source>
</reference>
<dbReference type="InterPro" id="IPR017517">
    <property type="entry name" value="Maleyloyr_isom"/>
</dbReference>
<dbReference type="InterPro" id="IPR024344">
    <property type="entry name" value="MDMPI_metal-binding"/>
</dbReference>
<comment type="caution">
    <text evidence="3">The sequence shown here is derived from an EMBL/GenBank/DDBJ whole genome shotgun (WGS) entry which is preliminary data.</text>
</comment>
<keyword evidence="4" id="KW-1185">Reference proteome</keyword>
<dbReference type="NCBIfam" id="TIGR03083">
    <property type="entry name" value="maleylpyruvate isomerase family mycothiol-dependent enzyme"/>
    <property type="match status" value="1"/>
</dbReference>
<accession>A0ABN3Q2U2</accession>
<name>A0ABN3Q2U2_9ACTN</name>
<dbReference type="EMBL" id="BAAATD010000007">
    <property type="protein sequence ID" value="GAA2612460.1"/>
    <property type="molecule type" value="Genomic_DNA"/>
</dbReference>
<dbReference type="Pfam" id="PF07398">
    <property type="entry name" value="MDMPI_C"/>
    <property type="match status" value="1"/>
</dbReference>
<dbReference type="InterPro" id="IPR034660">
    <property type="entry name" value="DinB/YfiT-like"/>
</dbReference>
<dbReference type="Pfam" id="PF11716">
    <property type="entry name" value="MDMPI_N"/>
    <property type="match status" value="1"/>
</dbReference>
<proteinExistence type="predicted"/>
<dbReference type="SUPFAM" id="SSF109854">
    <property type="entry name" value="DinB/YfiT-like putative metalloenzymes"/>
    <property type="match status" value="1"/>
</dbReference>
<dbReference type="Proteomes" id="UP001501509">
    <property type="component" value="Unassembled WGS sequence"/>
</dbReference>
<evidence type="ECO:0000313" key="3">
    <source>
        <dbReference type="EMBL" id="GAA2612460.1"/>
    </source>
</evidence>
<dbReference type="PANTHER" id="PTHR40758:SF1">
    <property type="entry name" value="CONSERVED PROTEIN"/>
    <property type="match status" value="1"/>
</dbReference>
<feature type="domain" description="Mycothiol-dependent maleylpyruvate isomerase metal-binding" evidence="2">
    <location>
        <begin position="16"/>
        <end position="130"/>
    </location>
</feature>